<keyword evidence="2 8" id="KW-0812">Transmembrane</keyword>
<dbReference type="Gene3D" id="2.60.40.10">
    <property type="entry name" value="Immunoglobulins"/>
    <property type="match status" value="1"/>
</dbReference>
<evidence type="ECO:0000256" key="3">
    <source>
        <dbReference type="ARBA" id="ARBA00022729"/>
    </source>
</evidence>
<keyword evidence="4 8" id="KW-1133">Transmembrane helix</keyword>
<dbReference type="InterPro" id="IPR013783">
    <property type="entry name" value="Ig-like_fold"/>
</dbReference>
<dbReference type="InterPro" id="IPR036116">
    <property type="entry name" value="FN3_sf"/>
</dbReference>
<evidence type="ECO:0000256" key="2">
    <source>
        <dbReference type="ARBA" id="ARBA00022692"/>
    </source>
</evidence>
<dbReference type="GO" id="GO:0009897">
    <property type="term" value="C:external side of plasma membrane"/>
    <property type="evidence" value="ECO:0007669"/>
    <property type="project" value="TreeGrafter"/>
</dbReference>
<evidence type="ECO:0000313" key="10">
    <source>
        <dbReference type="EMBL" id="KAG5854583.1"/>
    </source>
</evidence>
<comment type="caution">
    <text evidence="10">The sequence shown here is derived from an EMBL/GenBank/DDBJ whole genome shotgun (WGS) entry which is preliminary data.</text>
</comment>
<feature type="transmembrane region" description="Helical" evidence="8">
    <location>
        <begin position="85"/>
        <end position="106"/>
    </location>
</feature>
<dbReference type="PANTHER" id="PTHR23037">
    <property type="entry name" value="CYTOKINE RECEPTOR"/>
    <property type="match status" value="1"/>
</dbReference>
<evidence type="ECO:0000256" key="1">
    <source>
        <dbReference type="ARBA" id="ARBA00004479"/>
    </source>
</evidence>
<dbReference type="EMBL" id="JAFIRN010000002">
    <property type="protein sequence ID" value="KAG5854583.1"/>
    <property type="molecule type" value="Genomic_DNA"/>
</dbReference>
<gene>
    <name evidence="10" type="ORF">ANANG_G00039360</name>
</gene>
<comment type="subcellular location">
    <subcellularLocation>
        <location evidence="1">Membrane</location>
        <topology evidence="1">Single-pass type I membrane protein</topology>
    </subcellularLocation>
</comment>
<dbReference type="PROSITE" id="PS50853">
    <property type="entry name" value="FN3"/>
    <property type="match status" value="1"/>
</dbReference>
<keyword evidence="3" id="KW-0732">Signal</keyword>
<keyword evidence="5 8" id="KW-0472">Membrane</keyword>
<keyword evidence="11" id="KW-1185">Reference proteome</keyword>
<evidence type="ECO:0000256" key="7">
    <source>
        <dbReference type="ARBA" id="ARBA00023180"/>
    </source>
</evidence>
<dbReference type="SUPFAM" id="SSF49265">
    <property type="entry name" value="Fibronectin type III"/>
    <property type="match status" value="1"/>
</dbReference>
<protein>
    <recommendedName>
        <fullName evidence="9">Fibronectin type-III domain-containing protein</fullName>
    </recommendedName>
</protein>
<keyword evidence="7" id="KW-0325">Glycoprotein</keyword>
<keyword evidence="6" id="KW-0675">Receptor</keyword>
<accession>A0A9D3MUX0</accession>
<feature type="domain" description="Fibronectin type-III" evidence="9">
    <location>
        <begin position="1"/>
        <end position="73"/>
    </location>
</feature>
<name>A0A9D3MUX0_ANGAN</name>
<proteinExistence type="predicted"/>
<dbReference type="InterPro" id="IPR003961">
    <property type="entry name" value="FN3_dom"/>
</dbReference>
<evidence type="ECO:0000256" key="4">
    <source>
        <dbReference type="ARBA" id="ARBA00022989"/>
    </source>
</evidence>
<sequence>MERLKYRLQYYKHGHPDSAKTIHSGNKTQHIDGSNFEPGTEYIAKVCSSPDQDYYKGHWSEWSTAVKWRTDPSPVLDATPSARTVLLFIGSFSFLACMLVGVLVCLKRCRIKLHSHVPTPAPYFQPLYSNYNGDLQSWLVSQSNLGEPFTMEETLKIDPLFEVTPIVNEERFLPLTSSNQYVNVCGMVNQDNVGTPPLASIQKSSFEVLRHLSLEEMGTSGDDLGCEGWIHSPASIWLPGTGSSLDPQSMCCSKDYCILIDTNTDLILSTGME</sequence>
<dbReference type="AlphaFoldDB" id="A0A9D3MUX0"/>
<evidence type="ECO:0000313" key="11">
    <source>
        <dbReference type="Proteomes" id="UP001044222"/>
    </source>
</evidence>
<evidence type="ECO:0000256" key="8">
    <source>
        <dbReference type="SAM" id="Phobius"/>
    </source>
</evidence>
<organism evidence="10 11">
    <name type="scientific">Anguilla anguilla</name>
    <name type="common">European freshwater eel</name>
    <name type="synonym">Muraena anguilla</name>
    <dbReference type="NCBI Taxonomy" id="7936"/>
    <lineage>
        <taxon>Eukaryota</taxon>
        <taxon>Metazoa</taxon>
        <taxon>Chordata</taxon>
        <taxon>Craniata</taxon>
        <taxon>Vertebrata</taxon>
        <taxon>Euteleostomi</taxon>
        <taxon>Actinopterygii</taxon>
        <taxon>Neopterygii</taxon>
        <taxon>Teleostei</taxon>
        <taxon>Anguilliformes</taxon>
        <taxon>Anguillidae</taxon>
        <taxon>Anguilla</taxon>
    </lineage>
</organism>
<reference evidence="10" key="1">
    <citation type="submission" date="2021-01" db="EMBL/GenBank/DDBJ databases">
        <title>A chromosome-scale assembly of European eel, Anguilla anguilla.</title>
        <authorList>
            <person name="Henkel C."/>
            <person name="Jong-Raadsen S.A."/>
            <person name="Dufour S."/>
            <person name="Weltzien F.-A."/>
            <person name="Palstra A.P."/>
            <person name="Pelster B."/>
            <person name="Spaink H.P."/>
            <person name="Van Den Thillart G.E."/>
            <person name="Jansen H."/>
            <person name="Zahm M."/>
            <person name="Klopp C."/>
            <person name="Cedric C."/>
            <person name="Louis A."/>
            <person name="Berthelot C."/>
            <person name="Parey E."/>
            <person name="Roest Crollius H."/>
            <person name="Montfort J."/>
            <person name="Robinson-Rechavi M."/>
            <person name="Bucao C."/>
            <person name="Bouchez O."/>
            <person name="Gislard M."/>
            <person name="Lluch J."/>
            <person name="Milhes M."/>
            <person name="Lampietro C."/>
            <person name="Lopez Roques C."/>
            <person name="Donnadieu C."/>
            <person name="Braasch I."/>
            <person name="Desvignes T."/>
            <person name="Postlethwait J."/>
            <person name="Bobe J."/>
            <person name="Guiguen Y."/>
            <person name="Dirks R."/>
        </authorList>
    </citation>
    <scope>NUCLEOTIDE SEQUENCE</scope>
    <source>
        <strain evidence="10">Tag_6206</strain>
        <tissue evidence="10">Liver</tissue>
    </source>
</reference>
<evidence type="ECO:0000256" key="5">
    <source>
        <dbReference type="ARBA" id="ARBA00023136"/>
    </source>
</evidence>
<evidence type="ECO:0000259" key="9">
    <source>
        <dbReference type="PROSITE" id="PS50853"/>
    </source>
</evidence>
<evidence type="ECO:0000256" key="6">
    <source>
        <dbReference type="ARBA" id="ARBA00023170"/>
    </source>
</evidence>
<dbReference type="PANTHER" id="PTHR23037:SF7">
    <property type="entry name" value="INTERLEUKIN-21 RECEPTOR"/>
    <property type="match status" value="1"/>
</dbReference>
<dbReference type="Proteomes" id="UP001044222">
    <property type="component" value="Unassembled WGS sequence"/>
</dbReference>
<dbReference type="CDD" id="cd00063">
    <property type="entry name" value="FN3"/>
    <property type="match status" value="1"/>
</dbReference>
<dbReference type="GO" id="GO:0004896">
    <property type="term" value="F:cytokine receptor activity"/>
    <property type="evidence" value="ECO:0007669"/>
    <property type="project" value="TreeGrafter"/>
</dbReference>